<gene>
    <name evidence="1" type="ORF">AMTR_s00169p00063630</name>
</gene>
<evidence type="ECO:0000313" key="1">
    <source>
        <dbReference type="EMBL" id="ERN10146.1"/>
    </source>
</evidence>
<name>W1PR11_AMBTC</name>
<organism evidence="1 2">
    <name type="scientific">Amborella trichopoda</name>
    <dbReference type="NCBI Taxonomy" id="13333"/>
    <lineage>
        <taxon>Eukaryota</taxon>
        <taxon>Viridiplantae</taxon>
        <taxon>Streptophyta</taxon>
        <taxon>Embryophyta</taxon>
        <taxon>Tracheophyta</taxon>
        <taxon>Spermatophyta</taxon>
        <taxon>Magnoliopsida</taxon>
        <taxon>Amborellales</taxon>
        <taxon>Amborellaceae</taxon>
        <taxon>Amborella</taxon>
    </lineage>
</organism>
<protein>
    <submittedName>
        <fullName evidence="1">Uncharacterized protein</fullName>
    </submittedName>
</protein>
<keyword evidence="2" id="KW-1185">Reference proteome</keyword>
<sequence length="115" mass="12393">MFASDNYDANGLVITFPPKTNKSSYHLTSNVRASEGTWLDGNLAKEVFPMRLLHARESALTNGLNLFKIKGFNCSPRSALATISNQARSSVGLVLHAIEASTSESSSLISLFNSS</sequence>
<dbReference type="EMBL" id="KI392972">
    <property type="protein sequence ID" value="ERN10146.1"/>
    <property type="molecule type" value="Genomic_DNA"/>
</dbReference>
<dbReference type="Gramene" id="ERN10146">
    <property type="protein sequence ID" value="ERN10146"/>
    <property type="gene ID" value="AMTR_s00169p00063630"/>
</dbReference>
<reference evidence="2" key="1">
    <citation type="journal article" date="2013" name="Science">
        <title>The Amborella genome and the evolution of flowering plants.</title>
        <authorList>
            <consortium name="Amborella Genome Project"/>
        </authorList>
    </citation>
    <scope>NUCLEOTIDE SEQUENCE [LARGE SCALE GENOMIC DNA]</scope>
</reference>
<accession>W1PR11</accession>
<dbReference type="AlphaFoldDB" id="W1PR11"/>
<dbReference type="HOGENOM" id="CLU_2112190_0_0_1"/>
<evidence type="ECO:0000313" key="2">
    <source>
        <dbReference type="Proteomes" id="UP000017836"/>
    </source>
</evidence>
<proteinExistence type="predicted"/>
<dbReference type="Proteomes" id="UP000017836">
    <property type="component" value="Unassembled WGS sequence"/>
</dbReference>